<organism evidence="1 2">
    <name type="scientific">Frankia umida</name>
    <dbReference type="NCBI Taxonomy" id="573489"/>
    <lineage>
        <taxon>Bacteria</taxon>
        <taxon>Bacillati</taxon>
        <taxon>Actinomycetota</taxon>
        <taxon>Actinomycetes</taxon>
        <taxon>Frankiales</taxon>
        <taxon>Frankiaceae</taxon>
        <taxon>Frankia</taxon>
    </lineage>
</organism>
<proteinExistence type="predicted"/>
<protein>
    <submittedName>
        <fullName evidence="1">Uncharacterized protein</fullName>
    </submittedName>
</protein>
<reference evidence="1 2" key="1">
    <citation type="submission" date="2022-04" db="EMBL/GenBank/DDBJ databases">
        <title>Genome diversity in the genus Frankia.</title>
        <authorList>
            <person name="Carlos-Shanley C."/>
            <person name="Hahn D."/>
        </authorList>
    </citation>
    <scope>NUCLEOTIDE SEQUENCE [LARGE SCALE GENOMIC DNA]</scope>
    <source>
        <strain evidence="1 2">Ag45/Mut15</strain>
    </source>
</reference>
<accession>A0ABT0JZB9</accession>
<evidence type="ECO:0000313" key="1">
    <source>
        <dbReference type="EMBL" id="MCK9876567.1"/>
    </source>
</evidence>
<dbReference type="Proteomes" id="UP001201873">
    <property type="component" value="Unassembled WGS sequence"/>
</dbReference>
<dbReference type="EMBL" id="JALKFT010000010">
    <property type="protein sequence ID" value="MCK9876567.1"/>
    <property type="molecule type" value="Genomic_DNA"/>
</dbReference>
<sequence>MEGIDDFFEEELDLRVDRPAPVDRLDGIESLIEGGVIECAVKKGDVLDVCFHTGREQFHGGQIFGRSDVDGKMIGLEVSGRGRTRTR</sequence>
<keyword evidence="2" id="KW-1185">Reference proteome</keyword>
<gene>
    <name evidence="1" type="ORF">MXD59_12400</name>
</gene>
<evidence type="ECO:0000313" key="2">
    <source>
        <dbReference type="Proteomes" id="UP001201873"/>
    </source>
</evidence>
<comment type="caution">
    <text evidence="1">The sequence shown here is derived from an EMBL/GenBank/DDBJ whole genome shotgun (WGS) entry which is preliminary data.</text>
</comment>
<name>A0ABT0JZB9_9ACTN</name>
<dbReference type="RefSeq" id="WP_248824811.1">
    <property type="nucleotide sequence ID" value="NZ_JALKFT010000010.1"/>
</dbReference>